<feature type="compositionally biased region" description="Acidic residues" evidence="1">
    <location>
        <begin position="532"/>
        <end position="541"/>
    </location>
</feature>
<organism evidence="2 3">
    <name type="scientific">Entomortierella parvispora</name>
    <dbReference type="NCBI Taxonomy" id="205924"/>
    <lineage>
        <taxon>Eukaryota</taxon>
        <taxon>Fungi</taxon>
        <taxon>Fungi incertae sedis</taxon>
        <taxon>Mucoromycota</taxon>
        <taxon>Mortierellomycotina</taxon>
        <taxon>Mortierellomycetes</taxon>
        <taxon>Mortierellales</taxon>
        <taxon>Mortierellaceae</taxon>
        <taxon>Entomortierella</taxon>
    </lineage>
</organism>
<gene>
    <name evidence="2" type="ORF">EMPS_03065</name>
</gene>
<comment type="caution">
    <text evidence="2">The sequence shown here is derived from an EMBL/GenBank/DDBJ whole genome shotgun (WGS) entry which is preliminary data.</text>
</comment>
<proteinExistence type="predicted"/>
<dbReference type="PANTHER" id="PTHR14494">
    <property type="entry name" value="ALADIN/ADRACALIN/AAAS"/>
    <property type="match status" value="1"/>
</dbReference>
<dbReference type="SUPFAM" id="SSF50978">
    <property type="entry name" value="WD40 repeat-like"/>
    <property type="match status" value="1"/>
</dbReference>
<dbReference type="InterPro" id="IPR001680">
    <property type="entry name" value="WD40_rpt"/>
</dbReference>
<dbReference type="Pfam" id="PF00400">
    <property type="entry name" value="WD40"/>
    <property type="match status" value="1"/>
</dbReference>
<evidence type="ECO:0000313" key="3">
    <source>
        <dbReference type="Proteomes" id="UP000827284"/>
    </source>
</evidence>
<feature type="region of interest" description="Disordered" evidence="1">
    <location>
        <begin position="523"/>
        <end position="549"/>
    </location>
</feature>
<dbReference type="EMBL" id="BQFW01000004">
    <property type="protein sequence ID" value="GJJ70715.1"/>
    <property type="molecule type" value="Genomic_DNA"/>
</dbReference>
<keyword evidence="3" id="KW-1185">Reference proteome</keyword>
<name>A0A9P3H639_9FUNG</name>
<reference evidence="2" key="1">
    <citation type="submission" date="2021-11" db="EMBL/GenBank/DDBJ databases">
        <authorList>
            <person name="Herlambang A."/>
            <person name="Guo Y."/>
            <person name="Takashima Y."/>
            <person name="Nishizawa T."/>
        </authorList>
    </citation>
    <scope>NUCLEOTIDE SEQUENCE</scope>
    <source>
        <strain evidence="2">E1425</strain>
    </source>
</reference>
<dbReference type="GO" id="GO:0006913">
    <property type="term" value="P:nucleocytoplasmic transport"/>
    <property type="evidence" value="ECO:0007669"/>
    <property type="project" value="TreeGrafter"/>
</dbReference>
<dbReference type="OrthoDB" id="10251741at2759"/>
<dbReference type="AlphaFoldDB" id="A0A9P3H639"/>
<dbReference type="Gene3D" id="2.130.10.10">
    <property type="entry name" value="YVTN repeat-like/Quinoprotein amine dehydrogenase"/>
    <property type="match status" value="2"/>
</dbReference>
<accession>A0A9P3H639</accession>
<dbReference type="Proteomes" id="UP000827284">
    <property type="component" value="Unassembled WGS sequence"/>
</dbReference>
<dbReference type="InterPro" id="IPR015943">
    <property type="entry name" value="WD40/YVTN_repeat-like_dom_sf"/>
</dbReference>
<reference evidence="2" key="2">
    <citation type="journal article" date="2022" name="Microbiol. Resour. Announc.">
        <title>Whole-Genome Sequence of Entomortierella parvispora E1425, a Mucoromycotan Fungus Associated with Burkholderiaceae-Related Endosymbiotic Bacteria.</title>
        <authorList>
            <person name="Herlambang A."/>
            <person name="Guo Y."/>
            <person name="Takashima Y."/>
            <person name="Narisawa K."/>
            <person name="Ohta H."/>
            <person name="Nishizawa T."/>
        </authorList>
    </citation>
    <scope>NUCLEOTIDE SEQUENCE</scope>
    <source>
        <strain evidence="2">E1425</strain>
    </source>
</reference>
<dbReference type="SMART" id="SM00320">
    <property type="entry name" value="WD40"/>
    <property type="match status" value="4"/>
</dbReference>
<sequence>MLDALQLPPHGHITIGESNSALVHVAGPQDLKLSEFIKKHGELKAALTMPSRNTHIPHHSKINSAVEELLKESEASGLIPQPIVDKIEELLKQWDLDAILDSAGAVWKKAWDLYISLSGSVSSIVHHDRLAKLLIRTVAWHPHQPLVAIALWNNSVWVYDLSVESWYSCGLSHPAQSRVMKLEWKPMSGVVLAIACLEGVALWDVYRDHKPNGADTVWSVANPAKDRPSELLSETFNRPTSAANKGGDTAWLGLARMEGLKGVDQISWDPRGELLAIGSEHSSTVFIRENAAARMTELRLNKLPTPPHIVRSVQSLQEIGSTIKAALGSAAGSHSHATPKPSHKTGHYGPTVCCLRWSPSGEHLLVGYRSGETRIYETATWEYVSLKNMTGVLKTACWSPDGFNLIFTLEGDDQIRAIHFEKRSGDLTWIPLNSLKLTLQPRDIEAFQESFDQNGIEVFGRSLQELENFGPVEELALDQNGERLVVRFRDTDLLGVILVRPTGSMLRDLDIFMPMGFIQGPGWNGKEVVSPADDDDDDDDDTTGREPKATTMAFTSHFKGGSMLGIAWESGRINFVPFYYLSQKDIDSY</sequence>
<dbReference type="PANTHER" id="PTHR14494:SF0">
    <property type="entry name" value="ALADIN"/>
    <property type="match status" value="1"/>
</dbReference>
<dbReference type="GO" id="GO:0005643">
    <property type="term" value="C:nuclear pore"/>
    <property type="evidence" value="ECO:0007669"/>
    <property type="project" value="TreeGrafter"/>
</dbReference>
<protein>
    <submittedName>
        <fullName evidence="2">Aladin</fullName>
    </submittedName>
</protein>
<dbReference type="InterPro" id="IPR045139">
    <property type="entry name" value="Aladin"/>
</dbReference>
<evidence type="ECO:0000313" key="2">
    <source>
        <dbReference type="EMBL" id="GJJ70715.1"/>
    </source>
</evidence>
<dbReference type="InterPro" id="IPR036322">
    <property type="entry name" value="WD40_repeat_dom_sf"/>
</dbReference>
<evidence type="ECO:0000256" key="1">
    <source>
        <dbReference type="SAM" id="MobiDB-lite"/>
    </source>
</evidence>